<evidence type="ECO:0000256" key="3">
    <source>
        <dbReference type="ARBA" id="ARBA00022989"/>
    </source>
</evidence>
<keyword evidence="8" id="KW-1185">Reference proteome</keyword>
<evidence type="ECO:0000256" key="5">
    <source>
        <dbReference type="SAM" id="MobiDB-lite"/>
    </source>
</evidence>
<dbReference type="GO" id="GO:0005783">
    <property type="term" value="C:endoplasmic reticulum"/>
    <property type="evidence" value="ECO:0007669"/>
    <property type="project" value="TreeGrafter"/>
</dbReference>
<keyword evidence="2 6" id="KW-0812">Transmembrane</keyword>
<reference evidence="7" key="1">
    <citation type="submission" date="2020-05" db="EMBL/GenBank/DDBJ databases">
        <title>Phylogenomic resolution of chytrid fungi.</title>
        <authorList>
            <person name="Stajich J.E."/>
            <person name="Amses K."/>
            <person name="Simmons R."/>
            <person name="Seto K."/>
            <person name="Myers J."/>
            <person name="Bonds A."/>
            <person name="Quandt C.A."/>
            <person name="Barry K."/>
            <person name="Liu P."/>
            <person name="Grigoriev I."/>
            <person name="Longcore J.E."/>
            <person name="James T.Y."/>
        </authorList>
    </citation>
    <scope>NUCLEOTIDE SEQUENCE</scope>
    <source>
        <strain evidence="7">JEL0318</strain>
    </source>
</reference>
<dbReference type="GO" id="GO:0016020">
    <property type="term" value="C:membrane"/>
    <property type="evidence" value="ECO:0007669"/>
    <property type="project" value="UniProtKB-SubCell"/>
</dbReference>
<feature type="compositionally biased region" description="Low complexity" evidence="5">
    <location>
        <begin position="53"/>
        <end position="63"/>
    </location>
</feature>
<dbReference type="GO" id="GO:0048471">
    <property type="term" value="C:perinuclear region of cytoplasm"/>
    <property type="evidence" value="ECO:0007669"/>
    <property type="project" value="TreeGrafter"/>
</dbReference>
<accession>A0AAD5SKV6</accession>
<dbReference type="InterPro" id="IPR019325">
    <property type="entry name" value="NEDD4/Bsd2"/>
</dbReference>
<dbReference type="CDD" id="cd22212">
    <property type="entry name" value="NDFIP-like"/>
    <property type="match status" value="1"/>
</dbReference>
<feature type="transmembrane region" description="Helical" evidence="6">
    <location>
        <begin position="119"/>
        <end position="144"/>
    </location>
</feature>
<dbReference type="Pfam" id="PF10176">
    <property type="entry name" value="NEDD4_Bsd2"/>
    <property type="match status" value="1"/>
</dbReference>
<keyword evidence="3 6" id="KW-1133">Transmembrane helix</keyword>
<comment type="caution">
    <text evidence="7">The sequence shown here is derived from an EMBL/GenBank/DDBJ whole genome shotgun (WGS) entry which is preliminary data.</text>
</comment>
<evidence type="ECO:0000313" key="8">
    <source>
        <dbReference type="Proteomes" id="UP001212841"/>
    </source>
</evidence>
<dbReference type="EMBL" id="JADGJD010000005">
    <property type="protein sequence ID" value="KAJ3057355.1"/>
    <property type="molecule type" value="Genomic_DNA"/>
</dbReference>
<proteinExistence type="predicted"/>
<dbReference type="AlphaFoldDB" id="A0AAD5SKV6"/>
<evidence type="ECO:0000256" key="4">
    <source>
        <dbReference type="ARBA" id="ARBA00023136"/>
    </source>
</evidence>
<dbReference type="GO" id="GO:0005794">
    <property type="term" value="C:Golgi apparatus"/>
    <property type="evidence" value="ECO:0007669"/>
    <property type="project" value="TreeGrafter"/>
</dbReference>
<dbReference type="Proteomes" id="UP001212841">
    <property type="component" value="Unassembled WGS sequence"/>
</dbReference>
<feature type="transmembrane region" description="Helical" evidence="6">
    <location>
        <begin position="199"/>
        <end position="217"/>
    </location>
</feature>
<comment type="subcellular location">
    <subcellularLocation>
        <location evidence="1">Membrane</location>
        <topology evidence="1">Multi-pass membrane protein</topology>
    </subcellularLocation>
</comment>
<dbReference type="PANTHER" id="PTHR13396:SF5">
    <property type="entry name" value="NEDD4 FAMILY INTERACTING PROTEIN"/>
    <property type="match status" value="1"/>
</dbReference>
<dbReference type="GO" id="GO:0006511">
    <property type="term" value="P:ubiquitin-dependent protein catabolic process"/>
    <property type="evidence" value="ECO:0007669"/>
    <property type="project" value="TreeGrafter"/>
</dbReference>
<name>A0AAD5SKV6_9FUNG</name>
<organism evidence="7 8">
    <name type="scientific">Rhizophlyctis rosea</name>
    <dbReference type="NCBI Taxonomy" id="64517"/>
    <lineage>
        <taxon>Eukaryota</taxon>
        <taxon>Fungi</taxon>
        <taxon>Fungi incertae sedis</taxon>
        <taxon>Chytridiomycota</taxon>
        <taxon>Chytridiomycota incertae sedis</taxon>
        <taxon>Chytridiomycetes</taxon>
        <taxon>Rhizophlyctidales</taxon>
        <taxon>Rhizophlyctidaceae</taxon>
        <taxon>Rhizophlyctis</taxon>
    </lineage>
</organism>
<evidence type="ECO:0000256" key="2">
    <source>
        <dbReference type="ARBA" id="ARBA00022692"/>
    </source>
</evidence>
<gene>
    <name evidence="7" type="ORF">HK097_008450</name>
</gene>
<feature type="compositionally biased region" description="Low complexity" evidence="5">
    <location>
        <begin position="17"/>
        <end position="34"/>
    </location>
</feature>
<dbReference type="PANTHER" id="PTHR13396">
    <property type="entry name" value="NEDD4 FAMILY INTERACTING PROTEIN 1/2"/>
    <property type="match status" value="1"/>
</dbReference>
<dbReference type="GO" id="GO:0030001">
    <property type="term" value="P:metal ion transport"/>
    <property type="evidence" value="ECO:0007669"/>
    <property type="project" value="InterPro"/>
</dbReference>
<dbReference type="GO" id="GO:0031398">
    <property type="term" value="P:positive regulation of protein ubiquitination"/>
    <property type="evidence" value="ECO:0007669"/>
    <property type="project" value="TreeGrafter"/>
</dbReference>
<protein>
    <submittedName>
        <fullName evidence="7">Uncharacterized protein</fullName>
    </submittedName>
</protein>
<evidence type="ECO:0000256" key="1">
    <source>
        <dbReference type="ARBA" id="ARBA00004141"/>
    </source>
</evidence>
<evidence type="ECO:0000313" key="7">
    <source>
        <dbReference type="EMBL" id="KAJ3057355.1"/>
    </source>
</evidence>
<dbReference type="GO" id="GO:0007034">
    <property type="term" value="P:vacuolar transport"/>
    <property type="evidence" value="ECO:0007669"/>
    <property type="project" value="InterPro"/>
</dbReference>
<sequence>MRSYEKVPDSEPETLDQPTSSTPLTQPQSSSLPPAYTPQSRTDGVFANLIARTDTSSSSCPPTTSQPPLPTKQFQEMEPPAYNDVVSPTPSMPLYETTIVTSFAEDGDILIDGLPVGGFFAFFVNMLVSMSFDFIGFLLTTILATSHAAKCGSRSGLGMTLIRYGLFMQARTYDRSDYPDQYDPTNPDADVDYDMSGNFLGYIFMIVGFMILIRANADFVKIIKMRNIILSTAGGAMV</sequence>
<feature type="region of interest" description="Disordered" evidence="5">
    <location>
        <begin position="1"/>
        <end position="75"/>
    </location>
</feature>
<evidence type="ECO:0000256" key="6">
    <source>
        <dbReference type="SAM" id="Phobius"/>
    </source>
</evidence>
<keyword evidence="4 6" id="KW-0472">Membrane</keyword>